<dbReference type="EMBL" id="AYYZ01000029">
    <property type="protein sequence ID" value="KRM51974.1"/>
    <property type="molecule type" value="Genomic_DNA"/>
</dbReference>
<gene>
    <name evidence="1" type="ORF">FC64_GL001168</name>
</gene>
<organism evidence="1 2">
    <name type="scientific">Ligilactobacillus araffinosus DSM 20653</name>
    <dbReference type="NCBI Taxonomy" id="1423820"/>
    <lineage>
        <taxon>Bacteria</taxon>
        <taxon>Bacillati</taxon>
        <taxon>Bacillota</taxon>
        <taxon>Bacilli</taxon>
        <taxon>Lactobacillales</taxon>
        <taxon>Lactobacillaceae</taxon>
        <taxon>Ligilactobacillus</taxon>
    </lineage>
</organism>
<evidence type="ECO:0000313" key="2">
    <source>
        <dbReference type="Proteomes" id="UP000051291"/>
    </source>
</evidence>
<evidence type="ECO:0000313" key="1">
    <source>
        <dbReference type="EMBL" id="KRM51974.1"/>
    </source>
</evidence>
<comment type="caution">
    <text evidence="1">The sequence shown here is derived from an EMBL/GenBank/DDBJ whole genome shotgun (WGS) entry which is preliminary data.</text>
</comment>
<proteinExistence type="predicted"/>
<keyword evidence="2" id="KW-1185">Reference proteome</keyword>
<name>A0A0R1ZJU9_9LACO</name>
<protein>
    <submittedName>
        <fullName evidence="1">Uncharacterized protein</fullName>
    </submittedName>
</protein>
<accession>A0A0R1ZJU9</accession>
<dbReference type="PATRIC" id="fig|1423820.4.peg.1194"/>
<sequence length="59" mass="7097">MQLMKYDYRKIIKIPYYQSPAHPRMPMAERAAIFLPFAALSGFEDEIERVKKKHLEENR</sequence>
<dbReference type="Proteomes" id="UP000051291">
    <property type="component" value="Unassembled WGS sequence"/>
</dbReference>
<dbReference type="STRING" id="1423820.FC64_GL001168"/>
<dbReference type="AlphaFoldDB" id="A0A0R1ZJU9"/>
<reference evidence="1 2" key="1">
    <citation type="journal article" date="2015" name="Genome Announc.">
        <title>Expanding the biotechnology potential of lactobacilli through comparative genomics of 213 strains and associated genera.</title>
        <authorList>
            <person name="Sun Z."/>
            <person name="Harris H.M."/>
            <person name="McCann A."/>
            <person name="Guo C."/>
            <person name="Argimon S."/>
            <person name="Zhang W."/>
            <person name="Yang X."/>
            <person name="Jeffery I.B."/>
            <person name="Cooney J.C."/>
            <person name="Kagawa T.F."/>
            <person name="Liu W."/>
            <person name="Song Y."/>
            <person name="Salvetti E."/>
            <person name="Wrobel A."/>
            <person name="Rasinkangas P."/>
            <person name="Parkhill J."/>
            <person name="Rea M.C."/>
            <person name="O'Sullivan O."/>
            <person name="Ritari J."/>
            <person name="Douillard F.P."/>
            <person name="Paul Ross R."/>
            <person name="Yang R."/>
            <person name="Briner A.E."/>
            <person name="Felis G.E."/>
            <person name="de Vos W.M."/>
            <person name="Barrangou R."/>
            <person name="Klaenhammer T.R."/>
            <person name="Caufield P.W."/>
            <person name="Cui Y."/>
            <person name="Zhang H."/>
            <person name="O'Toole P.W."/>
        </authorList>
    </citation>
    <scope>NUCLEOTIDE SEQUENCE [LARGE SCALE GENOMIC DNA]</scope>
    <source>
        <strain evidence="1 2">DSM 20653</strain>
    </source>
</reference>